<accession>A0AAJ4TIJ3</accession>
<dbReference type="InterPro" id="IPR036388">
    <property type="entry name" value="WH-like_DNA-bd_sf"/>
</dbReference>
<dbReference type="PANTHER" id="PTHR34580">
    <property type="match status" value="1"/>
</dbReference>
<dbReference type="InterPro" id="IPR051534">
    <property type="entry name" value="CBASS_pafABC_assoc_protein"/>
</dbReference>
<evidence type="ECO:0000259" key="2">
    <source>
        <dbReference type="Pfam" id="PF13280"/>
    </source>
</evidence>
<evidence type="ECO:0000313" key="3">
    <source>
        <dbReference type="EMBL" id="QWQ21081.2"/>
    </source>
</evidence>
<proteinExistence type="predicted"/>
<feature type="domain" description="WYL" evidence="2">
    <location>
        <begin position="139"/>
        <end position="202"/>
    </location>
</feature>
<dbReference type="PROSITE" id="PS52050">
    <property type="entry name" value="WYL"/>
    <property type="match status" value="1"/>
</dbReference>
<feature type="domain" description="Helix-turn-helix type 11" evidence="1">
    <location>
        <begin position="6"/>
        <end position="60"/>
    </location>
</feature>
<organism evidence="3 4">
    <name type="scientific">Providencia rettgeri</name>
    <dbReference type="NCBI Taxonomy" id="587"/>
    <lineage>
        <taxon>Bacteria</taxon>
        <taxon>Pseudomonadati</taxon>
        <taxon>Pseudomonadota</taxon>
        <taxon>Gammaproteobacteria</taxon>
        <taxon>Enterobacterales</taxon>
        <taxon>Morganellaceae</taxon>
        <taxon>Providencia</taxon>
    </lineage>
</organism>
<dbReference type="InterPro" id="IPR026881">
    <property type="entry name" value="WYL_dom"/>
</dbReference>
<reference evidence="3" key="1">
    <citation type="submission" date="2021-06" db="EMBL/GenBank/DDBJ databases">
        <title>Emergence of genetically related NDM-1-producing Providencia rettgeri strains in Argentina.</title>
        <authorList>
            <person name="Pasteran F."/>
            <person name="Meo A."/>
            <person name="Gomez S."/>
            <person name="Derdoy L."/>
            <person name="Albronoz E."/>
            <person name="Faccone D."/>
            <person name="Guerriero L."/>
            <person name="Archuby D."/>
            <person name="Tarzia A."/>
            <person name="Lopez M."/>
            <person name="Corso A."/>
        </authorList>
    </citation>
    <scope>NUCLEOTIDE SEQUENCE</scope>
    <source>
        <strain evidence="3">PreM15628</strain>
    </source>
</reference>
<dbReference type="InterPro" id="IPR013196">
    <property type="entry name" value="HTH_11"/>
</dbReference>
<dbReference type="InterPro" id="IPR036390">
    <property type="entry name" value="WH_DNA-bd_sf"/>
</dbReference>
<protein>
    <submittedName>
        <fullName evidence="3">YafY family protein</fullName>
    </submittedName>
</protein>
<dbReference type="Gene3D" id="1.10.10.10">
    <property type="entry name" value="Winged helix-like DNA-binding domain superfamily/Winged helix DNA-binding domain"/>
    <property type="match status" value="1"/>
</dbReference>
<dbReference type="EMBL" id="CP076405">
    <property type="protein sequence ID" value="QWQ21081.2"/>
    <property type="molecule type" value="Genomic_DNA"/>
</dbReference>
<name>A0AAJ4TIJ3_PRORE</name>
<evidence type="ECO:0000259" key="1">
    <source>
        <dbReference type="Pfam" id="PF08279"/>
    </source>
</evidence>
<dbReference type="PANTHER" id="PTHR34580:SF3">
    <property type="entry name" value="PROTEIN PAFB"/>
    <property type="match status" value="1"/>
</dbReference>
<dbReference type="AlphaFoldDB" id="A0AAJ4TIJ3"/>
<evidence type="ECO:0000313" key="4">
    <source>
        <dbReference type="Proteomes" id="UP000682358"/>
    </source>
</evidence>
<dbReference type="Pfam" id="PF08279">
    <property type="entry name" value="HTH_11"/>
    <property type="match status" value="1"/>
</dbReference>
<dbReference type="Pfam" id="PF13280">
    <property type="entry name" value="WYL"/>
    <property type="match status" value="1"/>
</dbReference>
<gene>
    <name evidence="3" type="ORF">KOF27_01580</name>
</gene>
<dbReference type="SUPFAM" id="SSF46785">
    <property type="entry name" value="Winged helix' DNA-binding domain"/>
    <property type="match status" value="1"/>
</dbReference>
<dbReference type="Proteomes" id="UP000682358">
    <property type="component" value="Chromosome"/>
</dbReference>
<sequence length="238" mass="27415">MTRTQRLLTLLQILKENRYPITAEALSSQLQVSVRSIYRDIESLRDQGAEIVGEAGIGYQLKTGLLLPPLAFDENELEALILGLRWVKSNADSELKNSAIRAISKINSVVAGHSQKILNQNTLFAPTTHFYEINDIIVKDLRLSLREECKAKMTYLDGQNQPSERIIWPIAIGYMKDSQVLAAWCELRKSYRHFRLDRIQSYHALSDKLPYPKNYLLERWQKEVLCVSPDNFWHSTPL</sequence>